<dbReference type="WBParaSite" id="BXY_0866800.1">
    <property type="protein sequence ID" value="BXY_0866800.1"/>
    <property type="gene ID" value="BXY_0866800"/>
</dbReference>
<keyword evidence="6" id="KW-0732">Signal</keyword>
<dbReference type="Pfam" id="PF00112">
    <property type="entry name" value="Peptidase_C1"/>
    <property type="match status" value="1"/>
</dbReference>
<dbReference type="PROSITE" id="PS00639">
    <property type="entry name" value="THIOL_PROTEASE_HIS"/>
    <property type="match status" value="1"/>
</dbReference>
<feature type="region of interest" description="Disordered" evidence="5">
    <location>
        <begin position="23"/>
        <end position="44"/>
    </location>
</feature>
<dbReference type="GO" id="GO:0006508">
    <property type="term" value="P:proteolysis"/>
    <property type="evidence" value="ECO:0007669"/>
    <property type="project" value="UniProtKB-KW"/>
</dbReference>
<evidence type="ECO:0000256" key="4">
    <source>
        <dbReference type="ARBA" id="ARBA00022807"/>
    </source>
</evidence>
<dbReference type="InterPro" id="IPR025660">
    <property type="entry name" value="Pept_his_AS"/>
</dbReference>
<dbReference type="InterPro" id="IPR000668">
    <property type="entry name" value="Peptidase_C1A_C"/>
</dbReference>
<accession>A0A1I7S6N0</accession>
<dbReference type="SUPFAM" id="SSF54001">
    <property type="entry name" value="Cysteine proteinases"/>
    <property type="match status" value="1"/>
</dbReference>
<dbReference type="AlphaFoldDB" id="A0A1I7S6N0"/>
<evidence type="ECO:0000256" key="2">
    <source>
        <dbReference type="ARBA" id="ARBA00022670"/>
    </source>
</evidence>
<organism evidence="8 9">
    <name type="scientific">Bursaphelenchus xylophilus</name>
    <name type="common">Pinewood nematode worm</name>
    <name type="synonym">Aphelenchoides xylophilus</name>
    <dbReference type="NCBI Taxonomy" id="6326"/>
    <lineage>
        <taxon>Eukaryota</taxon>
        <taxon>Metazoa</taxon>
        <taxon>Ecdysozoa</taxon>
        <taxon>Nematoda</taxon>
        <taxon>Chromadorea</taxon>
        <taxon>Rhabditida</taxon>
        <taxon>Tylenchina</taxon>
        <taxon>Tylenchomorpha</taxon>
        <taxon>Aphelenchoidea</taxon>
        <taxon>Aphelenchoididae</taxon>
        <taxon>Bursaphelenchus</taxon>
    </lineage>
</organism>
<dbReference type="Gene3D" id="3.90.70.10">
    <property type="entry name" value="Cysteine proteinases"/>
    <property type="match status" value="1"/>
</dbReference>
<evidence type="ECO:0000313" key="9">
    <source>
        <dbReference type="WBParaSite" id="BXY_0866800.1"/>
    </source>
</evidence>
<evidence type="ECO:0000256" key="1">
    <source>
        <dbReference type="ARBA" id="ARBA00008455"/>
    </source>
</evidence>
<dbReference type="InterPro" id="IPR000169">
    <property type="entry name" value="Pept_cys_AS"/>
</dbReference>
<dbReference type="GO" id="GO:0008234">
    <property type="term" value="F:cysteine-type peptidase activity"/>
    <property type="evidence" value="ECO:0007669"/>
    <property type="project" value="UniProtKB-KW"/>
</dbReference>
<dbReference type="PROSITE" id="PS00139">
    <property type="entry name" value="THIOL_PROTEASE_CYS"/>
    <property type="match status" value="1"/>
</dbReference>
<keyword evidence="2" id="KW-0645">Protease</keyword>
<proteinExistence type="inferred from homology"/>
<keyword evidence="4" id="KW-0788">Thiol protease</keyword>
<evidence type="ECO:0000256" key="6">
    <source>
        <dbReference type="SAM" id="SignalP"/>
    </source>
</evidence>
<comment type="similarity">
    <text evidence="1">Belongs to the peptidase C1 family.</text>
</comment>
<name>A0A1I7S6N0_BURXY</name>
<evidence type="ECO:0000256" key="3">
    <source>
        <dbReference type="ARBA" id="ARBA00022801"/>
    </source>
</evidence>
<feature type="domain" description="Peptidase C1A papain C-terminal" evidence="7">
    <location>
        <begin position="73"/>
        <end position="310"/>
    </location>
</feature>
<sequence length="328" mass="36261">MIRFFVSSLLVVPIFSTLTGQDSDDINRNGLSEPKDPPSDPVDIRRRGYIPDPLRMRTAKKRTRDHYDLTVKIPENFDAAENWPECADVINNIRDQSNCGSCWAVAAAGVISDRICISTKGKYKVSISSIATASCGGRDGCHGGGEFIAFHEFIADGLPTGSEVDKHEGCQPYPFKKCAHHINSTVYPPCDSIPSGHADTCSHKCQAGYPRKYEDDLFFGKDEYILLNEEATQREILANGFDNYTGGIYQHDPDETKGGGHAVRIVGENGTKYWKIANSWNEGWGEHGFLRIIRGIDDGGIDSLNAAVSIDTDRLPKKWATYAPRSRV</sequence>
<dbReference type="SMART" id="SM00645">
    <property type="entry name" value="Pept_C1"/>
    <property type="match status" value="1"/>
</dbReference>
<reference evidence="9" key="1">
    <citation type="submission" date="2016-11" db="UniProtKB">
        <authorList>
            <consortium name="WormBaseParasite"/>
        </authorList>
    </citation>
    <scope>IDENTIFICATION</scope>
</reference>
<keyword evidence="3" id="KW-0378">Hydrolase</keyword>
<feature type="compositionally biased region" description="Basic and acidic residues" evidence="5">
    <location>
        <begin position="33"/>
        <end position="44"/>
    </location>
</feature>
<dbReference type="Proteomes" id="UP000095284">
    <property type="component" value="Unplaced"/>
</dbReference>
<protein>
    <submittedName>
        <fullName evidence="9">Pept_C1 domain-containing protein</fullName>
    </submittedName>
</protein>
<dbReference type="InterPro" id="IPR038765">
    <property type="entry name" value="Papain-like_cys_pep_sf"/>
</dbReference>
<dbReference type="PANTHER" id="PTHR12411">
    <property type="entry name" value="CYSTEINE PROTEASE FAMILY C1-RELATED"/>
    <property type="match status" value="1"/>
</dbReference>
<evidence type="ECO:0000313" key="8">
    <source>
        <dbReference type="Proteomes" id="UP000095284"/>
    </source>
</evidence>
<evidence type="ECO:0000256" key="5">
    <source>
        <dbReference type="SAM" id="MobiDB-lite"/>
    </source>
</evidence>
<dbReference type="InterPro" id="IPR013128">
    <property type="entry name" value="Peptidase_C1A"/>
</dbReference>
<feature type="signal peptide" evidence="6">
    <location>
        <begin position="1"/>
        <end position="20"/>
    </location>
</feature>
<evidence type="ECO:0000259" key="7">
    <source>
        <dbReference type="SMART" id="SM00645"/>
    </source>
</evidence>
<dbReference type="eggNOG" id="KOG1543">
    <property type="taxonomic scope" value="Eukaryota"/>
</dbReference>
<feature type="chain" id="PRO_5018719895" evidence="6">
    <location>
        <begin position="21"/>
        <end position="328"/>
    </location>
</feature>